<organism evidence="3 4">
    <name type="scientific">Candidatus Amesbacteria bacterium RIFCSPHIGHO2_01_FULL_48_32b</name>
    <dbReference type="NCBI Taxonomy" id="1797253"/>
    <lineage>
        <taxon>Bacteria</taxon>
        <taxon>Candidatus Amesiibacteriota</taxon>
    </lineage>
</organism>
<reference evidence="3 4" key="1">
    <citation type="journal article" date="2016" name="Nat. Commun.">
        <title>Thousands of microbial genomes shed light on interconnected biogeochemical processes in an aquifer system.</title>
        <authorList>
            <person name="Anantharaman K."/>
            <person name="Brown C.T."/>
            <person name="Hug L.A."/>
            <person name="Sharon I."/>
            <person name="Castelle C.J."/>
            <person name="Probst A.J."/>
            <person name="Thomas B.C."/>
            <person name="Singh A."/>
            <person name="Wilkins M.J."/>
            <person name="Karaoz U."/>
            <person name="Brodie E.L."/>
            <person name="Williams K.H."/>
            <person name="Hubbard S.S."/>
            <person name="Banfield J.F."/>
        </authorList>
    </citation>
    <scope>NUCLEOTIDE SEQUENCE [LARGE SCALE GENOMIC DNA]</scope>
</reference>
<dbReference type="GO" id="GO:0042392">
    <property type="term" value="F:sphingosine-1-phosphate phosphatase activity"/>
    <property type="evidence" value="ECO:0007669"/>
    <property type="project" value="TreeGrafter"/>
</dbReference>
<dbReference type="AlphaFoldDB" id="A0A1F4YE14"/>
<dbReference type="Proteomes" id="UP000178176">
    <property type="component" value="Unassembled WGS sequence"/>
</dbReference>
<dbReference type="InterPro" id="IPR036938">
    <property type="entry name" value="PAP2/HPO_sf"/>
</dbReference>
<feature type="transmembrane region" description="Helical" evidence="1">
    <location>
        <begin position="42"/>
        <end position="64"/>
    </location>
</feature>
<evidence type="ECO:0000313" key="4">
    <source>
        <dbReference type="Proteomes" id="UP000178176"/>
    </source>
</evidence>
<name>A0A1F4YE14_9BACT</name>
<accession>A0A1F4YE14</accession>
<dbReference type="InterPro" id="IPR000326">
    <property type="entry name" value="PAP2/HPO"/>
</dbReference>
<proteinExistence type="predicted"/>
<dbReference type="SMART" id="SM00014">
    <property type="entry name" value="acidPPc"/>
    <property type="match status" value="1"/>
</dbReference>
<dbReference type="PANTHER" id="PTHR14969">
    <property type="entry name" value="SPHINGOSINE-1-PHOSPHATE PHOSPHOHYDROLASE"/>
    <property type="match status" value="1"/>
</dbReference>
<evidence type="ECO:0000259" key="2">
    <source>
        <dbReference type="SMART" id="SM00014"/>
    </source>
</evidence>
<keyword evidence="1" id="KW-0472">Membrane</keyword>
<feature type="domain" description="Phosphatidic acid phosphatase type 2/haloperoxidase" evidence="2">
    <location>
        <begin position="77"/>
        <end position="188"/>
    </location>
</feature>
<sequence>MRIAAAMFGLLSLAVILGSTGPVDVWTTGYLQNLVPRSWDTGLSVFSLAGSFEVTTILVGVVVWRARKDWRKTAAVIAIYLAGMGIEFWGKTFLYHPNPPVPYHRYQLPFAFPTSGVDTGNSYPSGHSYRTMFLAVLTWPMIKRREYRIGLAVYTAVMLVSRVSLGEHWISDVAGGGLLGAALGKIGTIYPKVKA</sequence>
<evidence type="ECO:0000313" key="3">
    <source>
        <dbReference type="EMBL" id="OGC92227.1"/>
    </source>
</evidence>
<dbReference type="Pfam" id="PF01569">
    <property type="entry name" value="PAP2"/>
    <property type="match status" value="1"/>
</dbReference>
<protein>
    <recommendedName>
        <fullName evidence="2">Phosphatidic acid phosphatase type 2/haloperoxidase domain-containing protein</fullName>
    </recommendedName>
</protein>
<dbReference type="PANTHER" id="PTHR14969:SF13">
    <property type="entry name" value="AT30094P"/>
    <property type="match status" value="1"/>
</dbReference>
<evidence type="ECO:0000256" key="1">
    <source>
        <dbReference type="SAM" id="Phobius"/>
    </source>
</evidence>
<dbReference type="Gene3D" id="1.20.144.10">
    <property type="entry name" value="Phosphatidic acid phosphatase type 2/haloperoxidase"/>
    <property type="match status" value="1"/>
</dbReference>
<dbReference type="SUPFAM" id="SSF48317">
    <property type="entry name" value="Acid phosphatase/Vanadium-dependent haloperoxidase"/>
    <property type="match status" value="1"/>
</dbReference>
<comment type="caution">
    <text evidence="3">The sequence shown here is derived from an EMBL/GenBank/DDBJ whole genome shotgun (WGS) entry which is preliminary data.</text>
</comment>
<keyword evidence="1" id="KW-1133">Transmembrane helix</keyword>
<gene>
    <name evidence="3" type="ORF">A2876_04345</name>
</gene>
<keyword evidence="1" id="KW-0812">Transmembrane</keyword>
<dbReference type="EMBL" id="MEXH01000020">
    <property type="protein sequence ID" value="OGC92227.1"/>
    <property type="molecule type" value="Genomic_DNA"/>
</dbReference>